<reference evidence="2" key="2">
    <citation type="submission" date="2025-08" db="UniProtKB">
        <authorList>
            <consortium name="RefSeq"/>
        </authorList>
    </citation>
    <scope>IDENTIFICATION</scope>
    <source>
        <tissue evidence="2">Leaf</tissue>
    </source>
</reference>
<name>A0AC58TT83_TOBAC</name>
<evidence type="ECO:0000313" key="1">
    <source>
        <dbReference type="Proteomes" id="UP000790787"/>
    </source>
</evidence>
<gene>
    <name evidence="2" type="primary">LOC107801505</name>
</gene>
<protein>
    <submittedName>
        <fullName evidence="2">Uncharacterized protein LOC107801505</fullName>
    </submittedName>
</protein>
<evidence type="ECO:0000313" key="2">
    <source>
        <dbReference type="RefSeq" id="XP_075100429.1"/>
    </source>
</evidence>
<sequence length="379" mass="43263">MGNQNSKCHTPCAEYTMFLLGYTIDIQSYKNHMPIIYLRRFTTNKVSPAGYTSNSSVLLTSKIQVKSTIVNICYSSPLGKRSYHGLLYDYWSNFILSAQDCEYLLALTRRICFYHVIFLVLGILLITLASFLSKSLGFYYGSAMAVGSLIFLVILLFQVGVGSFFLRYVSQLLRSILNEIGIGEDMYNPIFANSAVFPRNSWSLVGKGSLGAMSSLDLLLVLEALICGVLILLVLRRLFRPKYVLRFCKRRTFAFAVTSYFHTAVFMQSRNLLQIDTLYLWRCQDSYTSLIKGHMVPGLPREIEMTQSVEPSSLLSETDTFDFTFHNTSERKKLSKDEWNKLARDTTKKAMEELVSSPDLSKWVVAHADRITLYESKFR</sequence>
<accession>A0AC58TT83</accession>
<reference evidence="1" key="1">
    <citation type="journal article" date="2014" name="Nat. Commun.">
        <title>The tobacco genome sequence and its comparison with those of tomato and potato.</title>
        <authorList>
            <person name="Sierro N."/>
            <person name="Battey J.N."/>
            <person name="Ouadi S."/>
            <person name="Bakaher N."/>
            <person name="Bovet L."/>
            <person name="Willig A."/>
            <person name="Goepfert S."/>
            <person name="Peitsch M.C."/>
            <person name="Ivanov N.V."/>
        </authorList>
    </citation>
    <scope>NUCLEOTIDE SEQUENCE [LARGE SCALE GENOMIC DNA]</scope>
</reference>
<keyword evidence="1" id="KW-1185">Reference proteome</keyword>
<organism evidence="1 2">
    <name type="scientific">Nicotiana tabacum</name>
    <name type="common">Common tobacco</name>
    <dbReference type="NCBI Taxonomy" id="4097"/>
    <lineage>
        <taxon>Eukaryota</taxon>
        <taxon>Viridiplantae</taxon>
        <taxon>Streptophyta</taxon>
        <taxon>Embryophyta</taxon>
        <taxon>Tracheophyta</taxon>
        <taxon>Spermatophyta</taxon>
        <taxon>Magnoliopsida</taxon>
        <taxon>eudicotyledons</taxon>
        <taxon>Gunneridae</taxon>
        <taxon>Pentapetalae</taxon>
        <taxon>asterids</taxon>
        <taxon>lamiids</taxon>
        <taxon>Solanales</taxon>
        <taxon>Solanaceae</taxon>
        <taxon>Nicotianoideae</taxon>
        <taxon>Nicotianeae</taxon>
        <taxon>Nicotiana</taxon>
    </lineage>
</organism>
<proteinExistence type="predicted"/>
<dbReference type="RefSeq" id="XP_075100429.1">
    <property type="nucleotide sequence ID" value="XM_075244328.1"/>
</dbReference>
<dbReference type="Proteomes" id="UP000790787">
    <property type="component" value="Chromosome 3"/>
</dbReference>